<accession>A0A250WPX1</accession>
<reference evidence="4 5" key="1">
    <citation type="submission" date="2017-08" db="EMBL/GenBank/DDBJ databases">
        <title>Acidophilic green algal genome provides insights into adaptation to an acidic environment.</title>
        <authorList>
            <person name="Hirooka S."/>
            <person name="Hirose Y."/>
            <person name="Kanesaki Y."/>
            <person name="Higuchi S."/>
            <person name="Fujiwara T."/>
            <person name="Onuma R."/>
            <person name="Era A."/>
            <person name="Ohbayashi R."/>
            <person name="Uzuka A."/>
            <person name="Nozaki H."/>
            <person name="Yoshikawa H."/>
            <person name="Miyagishima S.Y."/>
        </authorList>
    </citation>
    <scope>NUCLEOTIDE SEQUENCE [LARGE SCALE GENOMIC DNA]</scope>
    <source>
        <strain evidence="4 5">NIES-2499</strain>
    </source>
</reference>
<comment type="caution">
    <text evidence="4">The sequence shown here is derived from an EMBL/GenBank/DDBJ whole genome shotgun (WGS) entry which is preliminary data.</text>
</comment>
<feature type="chain" id="PRO_5012287084" description="Guanylate cyclase domain-containing protein" evidence="3">
    <location>
        <begin position="23"/>
        <end position="2027"/>
    </location>
</feature>
<keyword evidence="2" id="KW-1133">Transmembrane helix</keyword>
<dbReference type="Gene3D" id="3.40.190.10">
    <property type="entry name" value="Periplasmic binding protein-like II"/>
    <property type="match status" value="1"/>
</dbReference>
<evidence type="ECO:0000256" key="3">
    <source>
        <dbReference type="SAM" id="SignalP"/>
    </source>
</evidence>
<feature type="region of interest" description="Disordered" evidence="1">
    <location>
        <begin position="1720"/>
        <end position="1746"/>
    </location>
</feature>
<feature type="signal peptide" evidence="3">
    <location>
        <begin position="1"/>
        <end position="22"/>
    </location>
</feature>
<dbReference type="InterPro" id="IPR029787">
    <property type="entry name" value="Nucleotide_cyclase"/>
</dbReference>
<dbReference type="InterPro" id="IPR050697">
    <property type="entry name" value="Adenylyl/Guanylyl_Cyclase_3/4"/>
</dbReference>
<name>A0A250WPX1_9CHLO</name>
<sequence>MKRRCGFVFLCFVSVLFQRTAASQEEFAVKTTWIRNNEQRFLQSADVGPIPRRRFCTTEQAADAILGLRGPSSTQQVKREIQRELPCFCADQSYMTFIAETSWTVPSLLDYTYIFGIQTGESFEATAVRQTFASNLDEVVSQIDLLSNLSANGITLDYQDNGSLIYEQNALLPAQASQVVPDQAQVAYGVVHPRSYMFTFYRKDLINFTLQTWDDVLYALNILNGTDMNEDGFPDWALCVDALPPCKGHALLMSMAASIMQTQGSTQGLYLDRMTLAPLTNTSGMKRALELYQMVMAYNSPNSTQQCTGVSSDFLAGRCAVTFNYDFNYKYYNGSSTYPIWMPLLLNDTVSVDIMPGSTEVWDPSTDTIMPCTYPSSICPYGELAINNISQYQNSGSSGGSSGPPGLGSSGSSGGSSGPPGLGSSSSSGPPGSGVNSISSSTSSSLPNGGRFLLGNSDAKSRSLLFDVFVNRPTFSSFALTTESLALQSPTTPAEANAAVVFSAFFDQELLTYLKARQMAIQPSLAALDQGTTMTRAQTLLDLSFFQEWSYSRAFSMEYLGAYLRAFYETRPNLTSNYAMDLGVQNAEFYRLAVEEAAYNVTVSGTSVESAMTALTGSFLALNEFTSAAFGNGPSGASGLPSLLTQYWQTLGYAPPPPVPTPPPPPAPPAVVAPSSSSVGNLKGFLLAIVLPLMAVLILLIPLLWYILWHRHLSLTGAVIAPLPGPHSTLVHALVPDFKELQKELPASVVSRAITVYKETMRKLLRVHKGFELSAREKEPEIYQYEEESSSVESTGIQAQSPDFVAAFHTAQDAAAYCTACQLELLNHILWPADLLNHPKGCETWVEEVSGLSSSAMPNDQEDQETNGALRPLNPKPLDPKTLNSSTTPTLITPQSREAAITLFSEVSYTQSLMAQPSNVGSCIRSGQVLATAENGREVHHVGVRVGGGREPPLPVFEEEDNTGLQQEEGGILHMDPFTHAYGRLLSRRSPMHLHEGETRELRSCKSLSNFQQGTMLERLRSSLRSPRSLRPPNKRTAHDPAVAIQNVEESYNSAQGCPDAGNELQEEALPAQVVKCLNSDKYVGAAEQLSTPSDVQDGGTRSEALQGLATSADCGKEGIRLGSLDQIHQDWGRVWMDFLRLKYRTAVGSPTKHSSASDTVATVLVRSRSLVKNGLGVSMGMLSGEGRSQHFKSDRVGLSFSAKWLGLYNKEAVTWIREQYGKPSFNSLRCVALAAYPGQVLMSGSTFRQLRLGAMKQPTLALHMGDYLLAGYTPASTKSLRRSDQSFQEAASFSNGSIKFPTSITVARPVQRSITSNLLSRSFSRLAGEGSITGGLLSLASMPSFRPAATNANVTAYDYNTRPLADLASSSRIFPAIIWEDASAADVQSWAPSPRQQGTTRSSTRSSTPPSEALKDSLDPVSPTSISSPLRPIPFSKFNSSRQGSQSPNVNWGRNPLISGIPRPFLNAPAYSVKGASAPSSPQHGLENPKLRKGKSTRFNPLPTPSAPTSPPLHSHTLEPSVRPAPTTSTSYSYSVPVLKGSRPLSMMQVLSNAVEGTKNLRAQTAGTSDGLDKAESACLGEPRVRVICAPIVADVEDSLVGEKQLKHTTLSATATALSSAPDRTTDELIFDGPLAVQHGGLVYCSSYAALDSRLAVECTTARSSAVLEHKSPRSHDTEQSYPVIAEGLSNAENFEASAANLIKTAPRDSSHVMCGAHGLRSVGNRSHDEQQQQEGADEPGSPGAAPVSFVLPKPLLLPKDHDAEAISTADSISAKCVGLFQLLDLSVACRLVTFNSPDEPSIKAGVQVTAGTLDAPVGVITAAYMYVPGAARLSTELPGISEQCLATFHKVSSRELSPYGGYLVQASGGLVLAVFPQPQGALKWCLSCQRAMGEQEWPPELLEHVLGEQVVVWIPEKGSLRMKQKVVSRGLRIKAGCDVGRVTAAVNPTTGRMDYRGRAMNKAARVASKALSGQILCSDTCWEAVQQLPALADNSECMQLTAISTGSHKLKGVEGTTEIYEITWQ</sequence>
<evidence type="ECO:0008006" key="6">
    <source>
        <dbReference type="Google" id="ProtNLM"/>
    </source>
</evidence>
<dbReference type="Gene3D" id="3.30.70.1230">
    <property type="entry name" value="Nucleotide cyclase"/>
    <property type="match status" value="2"/>
</dbReference>
<dbReference type="Proteomes" id="UP000232323">
    <property type="component" value="Unassembled WGS sequence"/>
</dbReference>
<protein>
    <recommendedName>
        <fullName evidence="6">Guanylate cyclase domain-containing protein</fullName>
    </recommendedName>
</protein>
<feature type="compositionally biased region" description="Low complexity" evidence="1">
    <location>
        <begin position="422"/>
        <end position="445"/>
    </location>
</feature>
<feature type="region of interest" description="Disordered" evidence="1">
    <location>
        <begin position="1473"/>
        <end position="1533"/>
    </location>
</feature>
<dbReference type="PANTHER" id="PTHR43081:SF1">
    <property type="entry name" value="ADENYLATE CYCLASE, TERMINAL-DIFFERENTIATION SPECIFIC"/>
    <property type="match status" value="1"/>
</dbReference>
<keyword evidence="2" id="KW-0472">Membrane</keyword>
<dbReference type="SUPFAM" id="SSF53850">
    <property type="entry name" value="Periplasmic binding protein-like II"/>
    <property type="match status" value="1"/>
</dbReference>
<dbReference type="OrthoDB" id="568473at2759"/>
<feature type="compositionally biased region" description="Low complexity" evidence="1">
    <location>
        <begin position="1394"/>
        <end position="1412"/>
    </location>
</feature>
<feature type="region of interest" description="Disordered" evidence="1">
    <location>
        <begin position="393"/>
        <end position="445"/>
    </location>
</feature>
<feature type="compositionally biased region" description="Low complexity" evidence="1">
    <location>
        <begin position="1023"/>
        <end position="1032"/>
    </location>
</feature>
<dbReference type="PANTHER" id="PTHR43081">
    <property type="entry name" value="ADENYLATE CYCLASE, TERMINAL-DIFFERENTIATION SPECIFIC-RELATED"/>
    <property type="match status" value="1"/>
</dbReference>
<organism evidence="4 5">
    <name type="scientific">Chlamydomonas eustigma</name>
    <dbReference type="NCBI Taxonomy" id="1157962"/>
    <lineage>
        <taxon>Eukaryota</taxon>
        <taxon>Viridiplantae</taxon>
        <taxon>Chlorophyta</taxon>
        <taxon>core chlorophytes</taxon>
        <taxon>Chlorophyceae</taxon>
        <taxon>CS clade</taxon>
        <taxon>Chlamydomonadales</taxon>
        <taxon>Chlamydomonadaceae</taxon>
        <taxon>Chlamydomonas</taxon>
    </lineage>
</organism>
<dbReference type="EMBL" id="BEGY01000001">
    <property type="protein sequence ID" value="GAX72746.1"/>
    <property type="molecule type" value="Genomic_DNA"/>
</dbReference>
<gene>
    <name evidence="4" type="ORF">CEUSTIGMA_g202.t1</name>
</gene>
<feature type="compositionally biased region" description="Pro residues" evidence="1">
    <location>
        <begin position="1503"/>
        <end position="1512"/>
    </location>
</feature>
<feature type="transmembrane region" description="Helical" evidence="2">
    <location>
        <begin position="685"/>
        <end position="708"/>
    </location>
</feature>
<evidence type="ECO:0000256" key="2">
    <source>
        <dbReference type="SAM" id="Phobius"/>
    </source>
</evidence>
<evidence type="ECO:0000313" key="4">
    <source>
        <dbReference type="EMBL" id="GAX72746.1"/>
    </source>
</evidence>
<evidence type="ECO:0000313" key="5">
    <source>
        <dbReference type="Proteomes" id="UP000232323"/>
    </source>
</evidence>
<keyword evidence="5" id="KW-1185">Reference proteome</keyword>
<proteinExistence type="predicted"/>
<feature type="compositionally biased region" description="Gly residues" evidence="1">
    <location>
        <begin position="397"/>
        <end position="421"/>
    </location>
</feature>
<feature type="region of interest" description="Disordered" evidence="1">
    <location>
        <begin position="853"/>
        <end position="890"/>
    </location>
</feature>
<feature type="compositionally biased region" description="Polar residues" evidence="1">
    <location>
        <begin position="1438"/>
        <end position="1453"/>
    </location>
</feature>
<keyword evidence="3" id="KW-0732">Signal</keyword>
<evidence type="ECO:0000256" key="1">
    <source>
        <dbReference type="SAM" id="MobiDB-lite"/>
    </source>
</evidence>
<feature type="region of interest" description="Disordered" evidence="1">
    <location>
        <begin position="1389"/>
        <end position="1456"/>
    </location>
</feature>
<feature type="region of interest" description="Disordered" evidence="1">
    <location>
        <begin position="1019"/>
        <end position="1038"/>
    </location>
</feature>
<keyword evidence="2" id="KW-0812">Transmembrane</keyword>
<dbReference type="SUPFAM" id="SSF55073">
    <property type="entry name" value="Nucleotide cyclase"/>
    <property type="match status" value="1"/>
</dbReference>